<evidence type="ECO:0000256" key="1">
    <source>
        <dbReference type="ARBA" id="ARBA00023125"/>
    </source>
</evidence>
<dbReference type="GO" id="GO:0003677">
    <property type="term" value="F:DNA binding"/>
    <property type="evidence" value="ECO:0007669"/>
    <property type="project" value="UniProtKB-UniRule"/>
</dbReference>
<keyword evidence="5" id="KW-0812">Transmembrane</keyword>
<keyword evidence="2" id="KW-0802">TPR repeat</keyword>
<evidence type="ECO:0000313" key="7">
    <source>
        <dbReference type="EMBL" id="AIF46006.1"/>
    </source>
</evidence>
<keyword evidence="5" id="KW-0472">Membrane</keyword>
<dbReference type="SUPFAM" id="SSF48452">
    <property type="entry name" value="TPR-like"/>
    <property type="match status" value="1"/>
</dbReference>
<dbReference type="Pfam" id="PF00486">
    <property type="entry name" value="Trans_reg_C"/>
    <property type="match status" value="1"/>
</dbReference>
<name>A0A075JV76_9GAMM</name>
<accession>A0A075JV76</accession>
<dbReference type="InterPro" id="IPR011990">
    <property type="entry name" value="TPR-like_helical_dom_sf"/>
</dbReference>
<evidence type="ECO:0000256" key="2">
    <source>
        <dbReference type="PROSITE-ProRule" id="PRU00339"/>
    </source>
</evidence>
<dbReference type="AlphaFoldDB" id="A0A075JV76"/>
<dbReference type="Gene3D" id="1.10.10.10">
    <property type="entry name" value="Winged helix-like DNA-binding domain superfamily/Winged helix DNA-binding domain"/>
    <property type="match status" value="1"/>
</dbReference>
<keyword evidence="8" id="KW-1185">Reference proteome</keyword>
<keyword evidence="1 3" id="KW-0238">DNA-binding</keyword>
<keyword evidence="5" id="KW-1133">Transmembrane helix</keyword>
<reference evidence="7 8" key="1">
    <citation type="submission" date="2014-07" db="EMBL/GenBank/DDBJ databases">
        <title>Complete Genome Sequence of Dyella japonica Strain A8 Isolated from Malaysian Tropical Soil.</title>
        <authorList>
            <person name="Hui R.K.H."/>
            <person name="Chen J.-W."/>
            <person name="Chan K.-G."/>
            <person name="Leung F.C.C."/>
        </authorList>
    </citation>
    <scope>NUCLEOTIDE SEQUENCE [LARGE SCALE GENOMIC DNA]</scope>
    <source>
        <strain evidence="7 8">A8</strain>
    </source>
</reference>
<evidence type="ECO:0000256" key="5">
    <source>
        <dbReference type="SAM" id="Phobius"/>
    </source>
</evidence>
<dbReference type="OrthoDB" id="1971692at2"/>
<evidence type="ECO:0000259" key="6">
    <source>
        <dbReference type="PROSITE" id="PS51755"/>
    </source>
</evidence>
<dbReference type="GO" id="GO:0006355">
    <property type="term" value="P:regulation of DNA-templated transcription"/>
    <property type="evidence" value="ECO:0007669"/>
    <property type="project" value="InterPro"/>
</dbReference>
<dbReference type="EMBL" id="CP008884">
    <property type="protein sequence ID" value="AIF46006.1"/>
    <property type="molecule type" value="Genomic_DNA"/>
</dbReference>
<dbReference type="HOGENOM" id="CLU_410358_0_0_6"/>
<dbReference type="CDD" id="cd00383">
    <property type="entry name" value="trans_reg_C"/>
    <property type="match status" value="1"/>
</dbReference>
<dbReference type="PROSITE" id="PS51755">
    <property type="entry name" value="OMPR_PHOB"/>
    <property type="match status" value="1"/>
</dbReference>
<organism evidence="7 8">
    <name type="scientific">Dyella japonica A8</name>
    <dbReference type="NCBI Taxonomy" id="1217721"/>
    <lineage>
        <taxon>Bacteria</taxon>
        <taxon>Pseudomonadati</taxon>
        <taxon>Pseudomonadota</taxon>
        <taxon>Gammaproteobacteria</taxon>
        <taxon>Lysobacterales</taxon>
        <taxon>Rhodanobacteraceae</taxon>
        <taxon>Dyella</taxon>
    </lineage>
</organism>
<dbReference type="InterPro" id="IPR001867">
    <property type="entry name" value="OmpR/PhoB-type_DNA-bd"/>
</dbReference>
<dbReference type="Gene3D" id="1.25.40.10">
    <property type="entry name" value="Tetratricopeptide repeat domain"/>
    <property type="match status" value="1"/>
</dbReference>
<feature type="region of interest" description="Disordered" evidence="4">
    <location>
        <begin position="109"/>
        <end position="134"/>
    </location>
</feature>
<dbReference type="PROSITE" id="PS50005">
    <property type="entry name" value="TPR"/>
    <property type="match status" value="1"/>
</dbReference>
<feature type="repeat" description="TPR" evidence="2">
    <location>
        <begin position="423"/>
        <end position="456"/>
    </location>
</feature>
<feature type="DNA-binding region" description="OmpR/PhoB-type" evidence="3">
    <location>
        <begin position="3"/>
        <end position="98"/>
    </location>
</feature>
<dbReference type="SMART" id="SM00862">
    <property type="entry name" value="Trans_reg_C"/>
    <property type="match status" value="1"/>
</dbReference>
<dbReference type="PATRIC" id="fig|1217721.7.peg.283"/>
<dbReference type="STRING" id="1217721.HY57_01350"/>
<dbReference type="Proteomes" id="UP000027987">
    <property type="component" value="Chromosome"/>
</dbReference>
<evidence type="ECO:0000256" key="3">
    <source>
        <dbReference type="PROSITE-ProRule" id="PRU01091"/>
    </source>
</evidence>
<dbReference type="SMART" id="SM00028">
    <property type="entry name" value="TPR"/>
    <property type="match status" value="2"/>
</dbReference>
<dbReference type="SUPFAM" id="SSF46894">
    <property type="entry name" value="C-terminal effector domain of the bipartite response regulators"/>
    <property type="match status" value="1"/>
</dbReference>
<dbReference type="GO" id="GO:0000160">
    <property type="term" value="P:phosphorelay signal transduction system"/>
    <property type="evidence" value="ECO:0007669"/>
    <property type="project" value="InterPro"/>
</dbReference>
<gene>
    <name evidence="7" type="ORF">HY57_01350</name>
</gene>
<feature type="transmembrane region" description="Helical" evidence="5">
    <location>
        <begin position="178"/>
        <end position="196"/>
    </location>
</feature>
<evidence type="ECO:0000313" key="8">
    <source>
        <dbReference type="Proteomes" id="UP000027987"/>
    </source>
</evidence>
<dbReference type="InterPro" id="IPR019734">
    <property type="entry name" value="TPR_rpt"/>
</dbReference>
<evidence type="ECO:0000256" key="4">
    <source>
        <dbReference type="SAM" id="MobiDB-lite"/>
    </source>
</evidence>
<sequence length="669" mass="73093">MHCRYIAFGAVVIDLVGRRTRVTGEDVALEPKAFDVLVLLAQTPGKAFTRDEILDAVWGHRHVTPSVLNRAVTLIRQALGDSGKVLHTLHGIGYRFDGQVQYCLTREELPGAGPAGGPADQAETPAPSDDEVAPTAVTPLESAPVSIDPELPQPMAEPVVALPETVAAARPAARRGRLLFAVGLVGVIIVLITGYVRHHEGTKAPISPTLVVLPLHVIGDDKNEAAFADGLSEELTTHLARIEGLRLIAGNSAERAQRAGFDAAQLAERLHVTHAIEGSLREAGDQLRIDLRLIEVPSGKTIWAQGYDRKLADVLVVQQDMAQSVASTLSLRMGLAHESTRVPDPQVLREFLTLRHTFLSEADDTAYQKAEVDLNILAARAPDYAPVHGLLALNLASDFEGEGKESEAVQEARQALALDPGDFYAHATLGTIAEKQRDWRTAKKEYDTALMLNPSDVIMRNIMGMWLGRLGYGDLAVAQFQIAYASDPLGYWVTYNLGTQLDAIGHHDQAQKYLDELPRLEHASARLTAAARWSNAVWRHDLAAARELAARMPDETGMGTAYATVTQALLDPSRWPQASAAIAAYEAKTGEPARLRLFEPQGDADALLRHFETGTQRPDGELVWVPEFKALRHAPAFQDFLRRMQFIPFWNVNGWPPQCRPEGEGARCD</sequence>
<dbReference type="KEGG" id="dja:HY57_01350"/>
<dbReference type="RefSeq" id="WP_019464554.1">
    <property type="nucleotide sequence ID" value="NZ_ALOY01000130.1"/>
</dbReference>
<proteinExistence type="predicted"/>
<feature type="domain" description="OmpR/PhoB-type" evidence="6">
    <location>
        <begin position="3"/>
        <end position="98"/>
    </location>
</feature>
<dbReference type="InterPro" id="IPR016032">
    <property type="entry name" value="Sig_transdc_resp-reg_C-effctor"/>
</dbReference>
<protein>
    <recommendedName>
        <fullName evidence="6">OmpR/PhoB-type domain-containing protein</fullName>
    </recommendedName>
</protein>
<dbReference type="InterPro" id="IPR036388">
    <property type="entry name" value="WH-like_DNA-bd_sf"/>
</dbReference>